<keyword evidence="17" id="KW-0573">Peptidoglycan synthesis</keyword>
<dbReference type="CDD" id="cd00164">
    <property type="entry name" value="S1_like"/>
    <property type="match status" value="1"/>
</dbReference>
<evidence type="ECO:0000256" key="27">
    <source>
        <dbReference type="SAM" id="Phobius"/>
    </source>
</evidence>
<evidence type="ECO:0000256" key="8">
    <source>
        <dbReference type="ARBA" id="ARBA00022519"/>
    </source>
</evidence>
<name>A0ABV7VL56_9PROT</name>
<feature type="compositionally biased region" description="Gly residues" evidence="26">
    <location>
        <begin position="796"/>
        <end position="814"/>
    </location>
</feature>
<evidence type="ECO:0000256" key="9">
    <source>
        <dbReference type="ARBA" id="ARBA00022645"/>
    </source>
</evidence>
<keyword evidence="32" id="KW-1185">Reference proteome</keyword>
<evidence type="ECO:0000259" key="30">
    <source>
        <dbReference type="Pfam" id="PF17092"/>
    </source>
</evidence>
<dbReference type="PROSITE" id="PS51257">
    <property type="entry name" value="PROKAR_LIPOPROTEIN"/>
    <property type="match status" value="1"/>
</dbReference>
<evidence type="ECO:0000256" key="18">
    <source>
        <dbReference type="ARBA" id="ARBA00022989"/>
    </source>
</evidence>
<dbReference type="Gene3D" id="2.40.50.140">
    <property type="entry name" value="Nucleic acid-binding proteins"/>
    <property type="match status" value="1"/>
</dbReference>
<evidence type="ECO:0000256" key="14">
    <source>
        <dbReference type="ARBA" id="ARBA00022801"/>
    </source>
</evidence>
<dbReference type="InterPro" id="IPR023346">
    <property type="entry name" value="Lysozyme-like_dom_sf"/>
</dbReference>
<evidence type="ECO:0000256" key="1">
    <source>
        <dbReference type="ARBA" id="ARBA00004249"/>
    </source>
</evidence>
<evidence type="ECO:0000256" key="19">
    <source>
        <dbReference type="ARBA" id="ARBA00023136"/>
    </source>
</evidence>
<evidence type="ECO:0000256" key="26">
    <source>
        <dbReference type="SAM" id="MobiDB-lite"/>
    </source>
</evidence>
<dbReference type="InterPro" id="IPR050396">
    <property type="entry name" value="Glycosyltr_51/Transpeptidase"/>
</dbReference>
<dbReference type="Pfam" id="PF00905">
    <property type="entry name" value="Transpeptidase"/>
    <property type="match status" value="1"/>
</dbReference>
<sequence length="814" mass="87964">MRLLRHFIFLVVLAIIACLGAAIAGLGGLWYFGRNLPDYQQLADYEPPVTTRVHAGDGRLIAEFARERRLFVPVDAIPKLVEHAFISAEDKNFYEHAGIDPVGIARAVVQNLGNIAQGRRPVGASTITQQVAKNFLLGNEVSLGRKAREAILAFRIERAFSKDKILELYLNEIYLGSGAYGVASAALTYFNKSLYDLNVAEAAYLAALPKAPSNYNPVRHHDRAKARRDWVIERMLEDGVITQDQAKEALATPLTVVARPESDVARADWFAEEVRRELAQKYGEKRLYEGGLSVRTTMDPRLQAIGEKALRDGLEAYDRRAGGWRGPLNHISVDVGWPGRLSELGSIPGVLPPWQPAVVLGVTDDAAEIGFADGSQGKLPYAGLRWARKKLGTDSFGPLPKKPAEVVKVGDVIAVEPLGPTPKDGYGLRQVPDVGGALVAMDPHTGRVLALVGGFDYRVSQFDRAIQAQRQPGSAFKPFVYAAALDNGFTPSSLILDAPFVMDQGPGLPLWKPGNYTKQFYGPSTLRIGIEKSRNLMTVRLAQAVGMEKVADYAKRFGVVEDLPQVLSMALGAGETTLLKMTTAYSEFVNGGRKITPTLIDRIQDRQGHTIYRHDNRPCPGCTAPWDGQSTPALPDMRPEVIDPVTAYQIVSILEGVVQRGTGVRIRELGIPLAGKTGTTNDSNDAWFIGFSPDLAVGVFTGYDTPKSLGKHEQGASIAVPIFKEFMGTALKGKPAIQFRVPPGVRLVRVDASTGELPPPGDRNVILEAFRPGTEPQPGEHGSVLDGSMDEHEGISGAGDSAGAGAISGTGGLY</sequence>
<keyword evidence="22" id="KW-0961">Cell wall biogenesis/degradation</keyword>
<evidence type="ECO:0000256" key="5">
    <source>
        <dbReference type="ARBA" id="ARBA00012448"/>
    </source>
</evidence>
<keyword evidence="15" id="KW-0133">Cell shape</keyword>
<dbReference type="NCBIfam" id="TIGR02074">
    <property type="entry name" value="PBP_1a_fam"/>
    <property type="match status" value="1"/>
</dbReference>
<evidence type="ECO:0000256" key="11">
    <source>
        <dbReference type="ARBA" id="ARBA00022676"/>
    </source>
</evidence>
<evidence type="ECO:0000256" key="3">
    <source>
        <dbReference type="ARBA" id="ARBA00007090"/>
    </source>
</evidence>
<evidence type="ECO:0000256" key="10">
    <source>
        <dbReference type="ARBA" id="ARBA00022670"/>
    </source>
</evidence>
<evidence type="ECO:0000256" key="15">
    <source>
        <dbReference type="ARBA" id="ARBA00022960"/>
    </source>
</evidence>
<evidence type="ECO:0000256" key="25">
    <source>
        <dbReference type="ARBA" id="ARBA00049902"/>
    </source>
</evidence>
<keyword evidence="19 27" id="KW-0472">Membrane</keyword>
<evidence type="ECO:0000256" key="24">
    <source>
        <dbReference type="ARBA" id="ARBA00044770"/>
    </source>
</evidence>
<accession>A0ABV7VL56</accession>
<keyword evidence="7" id="KW-1003">Cell membrane</keyword>
<evidence type="ECO:0000256" key="7">
    <source>
        <dbReference type="ARBA" id="ARBA00022475"/>
    </source>
</evidence>
<keyword evidence="18 27" id="KW-1133">Transmembrane helix</keyword>
<keyword evidence="12" id="KW-0808">Transferase</keyword>
<dbReference type="Proteomes" id="UP001595711">
    <property type="component" value="Unassembled WGS sequence"/>
</dbReference>
<evidence type="ECO:0000256" key="20">
    <source>
        <dbReference type="ARBA" id="ARBA00023251"/>
    </source>
</evidence>
<comment type="pathway">
    <text evidence="2">Cell wall biogenesis; peptidoglycan biosynthesis.</text>
</comment>
<organism evidence="31 32">
    <name type="scientific">Ferrovibrio xuzhouensis</name>
    <dbReference type="NCBI Taxonomy" id="1576914"/>
    <lineage>
        <taxon>Bacteria</taxon>
        <taxon>Pseudomonadati</taxon>
        <taxon>Pseudomonadota</taxon>
        <taxon>Alphaproteobacteria</taxon>
        <taxon>Rhodospirillales</taxon>
        <taxon>Rhodospirillaceae</taxon>
        <taxon>Ferrovibrio</taxon>
    </lineage>
</organism>
<evidence type="ECO:0000256" key="17">
    <source>
        <dbReference type="ARBA" id="ARBA00022984"/>
    </source>
</evidence>
<evidence type="ECO:0000313" key="31">
    <source>
        <dbReference type="EMBL" id="MFC3677693.1"/>
    </source>
</evidence>
<dbReference type="InterPro" id="IPR031376">
    <property type="entry name" value="PCB_OB"/>
</dbReference>
<keyword evidence="20" id="KW-0046">Antibiotic resistance</keyword>
<dbReference type="EC" id="2.4.99.28" evidence="24"/>
<evidence type="ECO:0000256" key="23">
    <source>
        <dbReference type="ARBA" id="ARBA00034000"/>
    </source>
</evidence>
<keyword evidence="13 27" id="KW-0812">Transmembrane</keyword>
<feature type="transmembrane region" description="Helical" evidence="27">
    <location>
        <begin position="7"/>
        <end position="32"/>
    </location>
</feature>
<keyword evidence="8" id="KW-0997">Cell inner membrane</keyword>
<proteinExistence type="inferred from homology"/>
<evidence type="ECO:0000259" key="29">
    <source>
        <dbReference type="Pfam" id="PF00912"/>
    </source>
</evidence>
<dbReference type="InterPro" id="IPR012340">
    <property type="entry name" value="NA-bd_OB-fold"/>
</dbReference>
<comment type="caution">
    <text evidence="31">The sequence shown here is derived from an EMBL/GenBank/DDBJ whole genome shotgun (WGS) entry which is preliminary data.</text>
</comment>
<feature type="domain" description="Glycosyl transferase family 51" evidence="29">
    <location>
        <begin position="58"/>
        <end position="235"/>
    </location>
</feature>
<keyword evidence="9" id="KW-0121">Carboxypeptidase</keyword>
<keyword evidence="10" id="KW-0645">Protease</keyword>
<dbReference type="Gene3D" id="1.10.3810.10">
    <property type="entry name" value="Biosynthetic peptidoglycan transglycosylase-like"/>
    <property type="match status" value="1"/>
</dbReference>
<evidence type="ECO:0000313" key="32">
    <source>
        <dbReference type="Proteomes" id="UP001595711"/>
    </source>
</evidence>
<comment type="similarity">
    <text evidence="4">In the N-terminal section; belongs to the glycosyltransferase 51 family.</text>
</comment>
<comment type="similarity">
    <text evidence="3">In the C-terminal section; belongs to the transpeptidase family.</text>
</comment>
<dbReference type="Pfam" id="PF00912">
    <property type="entry name" value="Transgly"/>
    <property type="match status" value="1"/>
</dbReference>
<evidence type="ECO:0000256" key="4">
    <source>
        <dbReference type="ARBA" id="ARBA00007739"/>
    </source>
</evidence>
<evidence type="ECO:0000256" key="13">
    <source>
        <dbReference type="ARBA" id="ARBA00022692"/>
    </source>
</evidence>
<dbReference type="InterPro" id="IPR012338">
    <property type="entry name" value="Beta-lactam/transpept-like"/>
</dbReference>
<comment type="catalytic activity">
    <reaction evidence="25">
        <text>[GlcNAc-(1-&gt;4)-Mur2Ac(oyl-L-Ala-gamma-D-Glu-L-Lys-D-Ala-D-Ala)](n)-di-trans,octa-cis-undecaprenyl diphosphate + beta-D-GlcNAc-(1-&gt;4)-Mur2Ac(oyl-L-Ala-gamma-D-Glu-L-Lys-D-Ala-D-Ala)-di-trans,octa-cis-undecaprenyl diphosphate = [GlcNAc-(1-&gt;4)-Mur2Ac(oyl-L-Ala-gamma-D-Glu-L-Lys-D-Ala-D-Ala)](n+1)-di-trans,octa-cis-undecaprenyl diphosphate + di-trans,octa-cis-undecaprenyl diphosphate + H(+)</text>
        <dbReference type="Rhea" id="RHEA:23708"/>
        <dbReference type="Rhea" id="RHEA-COMP:9602"/>
        <dbReference type="Rhea" id="RHEA-COMP:9603"/>
        <dbReference type="ChEBI" id="CHEBI:15378"/>
        <dbReference type="ChEBI" id="CHEBI:58405"/>
        <dbReference type="ChEBI" id="CHEBI:60033"/>
        <dbReference type="ChEBI" id="CHEBI:78435"/>
        <dbReference type="EC" id="2.4.99.28"/>
    </reaction>
</comment>
<evidence type="ECO:0000256" key="22">
    <source>
        <dbReference type="ARBA" id="ARBA00023316"/>
    </source>
</evidence>
<dbReference type="SUPFAM" id="SSF53955">
    <property type="entry name" value="Lysozyme-like"/>
    <property type="match status" value="1"/>
</dbReference>
<dbReference type="RefSeq" id="WP_379729272.1">
    <property type="nucleotide sequence ID" value="NZ_JBHRYJ010000005.1"/>
</dbReference>
<dbReference type="InterPro" id="IPR036950">
    <property type="entry name" value="PBP_transglycosylase"/>
</dbReference>
<keyword evidence="14" id="KW-0378">Hydrolase</keyword>
<evidence type="ECO:0000256" key="16">
    <source>
        <dbReference type="ARBA" id="ARBA00022968"/>
    </source>
</evidence>
<dbReference type="EMBL" id="JBHRYJ010000005">
    <property type="protein sequence ID" value="MFC3677693.1"/>
    <property type="molecule type" value="Genomic_DNA"/>
</dbReference>
<dbReference type="InterPro" id="IPR001460">
    <property type="entry name" value="PCN-bd_Tpept"/>
</dbReference>
<protein>
    <recommendedName>
        <fullName evidence="6">Penicillin-binding protein 1A</fullName>
        <ecNumber evidence="24">2.4.99.28</ecNumber>
        <ecNumber evidence="5">3.4.16.4</ecNumber>
    </recommendedName>
</protein>
<feature type="domain" description="Penicillin-binding protein OB-like" evidence="30">
    <location>
        <begin position="324"/>
        <end position="434"/>
    </location>
</feature>
<evidence type="ECO:0000256" key="6">
    <source>
        <dbReference type="ARBA" id="ARBA00018638"/>
    </source>
</evidence>
<dbReference type="SUPFAM" id="SSF56601">
    <property type="entry name" value="beta-lactamase/transpeptidase-like"/>
    <property type="match status" value="1"/>
</dbReference>
<keyword evidence="16" id="KW-0735">Signal-anchor</keyword>
<feature type="region of interest" description="Disordered" evidence="26">
    <location>
        <begin position="789"/>
        <end position="814"/>
    </location>
</feature>
<dbReference type="Gene3D" id="3.40.710.10">
    <property type="entry name" value="DD-peptidase/beta-lactamase superfamily"/>
    <property type="match status" value="2"/>
</dbReference>
<comment type="catalytic activity">
    <reaction evidence="23">
        <text>Preferential cleavage: (Ac)2-L-Lys-D-Ala-|-D-Ala. Also transpeptidation of peptidyl-alanyl moieties that are N-acyl substituents of D-alanine.</text>
        <dbReference type="EC" id="3.4.16.4"/>
    </reaction>
</comment>
<gene>
    <name evidence="31" type="ORF">ACFOOQ_19225</name>
</gene>
<keyword evidence="11" id="KW-0328">Glycosyltransferase</keyword>
<dbReference type="EC" id="3.4.16.4" evidence="5"/>
<dbReference type="PANTHER" id="PTHR32282">
    <property type="entry name" value="BINDING PROTEIN TRANSPEPTIDASE, PUTATIVE-RELATED"/>
    <property type="match status" value="1"/>
</dbReference>
<evidence type="ECO:0000256" key="2">
    <source>
        <dbReference type="ARBA" id="ARBA00004752"/>
    </source>
</evidence>
<comment type="subcellular location">
    <subcellularLocation>
        <location evidence="1">Cell inner membrane</location>
        <topology evidence="1">Single-pass type II membrane protein</topology>
    </subcellularLocation>
</comment>
<dbReference type="Pfam" id="PF17092">
    <property type="entry name" value="PCB_OB"/>
    <property type="match status" value="1"/>
</dbReference>
<evidence type="ECO:0000256" key="21">
    <source>
        <dbReference type="ARBA" id="ARBA00023268"/>
    </source>
</evidence>
<dbReference type="InterPro" id="IPR001264">
    <property type="entry name" value="Glyco_trans_51"/>
</dbReference>
<evidence type="ECO:0000256" key="12">
    <source>
        <dbReference type="ARBA" id="ARBA00022679"/>
    </source>
</evidence>
<feature type="domain" description="Penicillin-binding protein transpeptidase" evidence="28">
    <location>
        <begin position="436"/>
        <end position="727"/>
    </location>
</feature>
<reference evidence="32" key="1">
    <citation type="journal article" date="2019" name="Int. J. Syst. Evol. Microbiol.">
        <title>The Global Catalogue of Microorganisms (GCM) 10K type strain sequencing project: providing services to taxonomists for standard genome sequencing and annotation.</title>
        <authorList>
            <consortium name="The Broad Institute Genomics Platform"/>
            <consortium name="The Broad Institute Genome Sequencing Center for Infectious Disease"/>
            <person name="Wu L."/>
            <person name="Ma J."/>
        </authorList>
    </citation>
    <scope>NUCLEOTIDE SEQUENCE [LARGE SCALE GENOMIC DNA]</scope>
    <source>
        <strain evidence="32">KCTC 42182</strain>
    </source>
</reference>
<dbReference type="PANTHER" id="PTHR32282:SF27">
    <property type="entry name" value="PENICILLIN-BINDING PROTEIN 1A"/>
    <property type="match status" value="1"/>
</dbReference>
<evidence type="ECO:0000259" key="28">
    <source>
        <dbReference type="Pfam" id="PF00905"/>
    </source>
</evidence>
<keyword evidence="21" id="KW-0511">Multifunctional enzyme</keyword>